<evidence type="ECO:0000313" key="2">
    <source>
        <dbReference type="Proteomes" id="UP000008068"/>
    </source>
</evidence>
<sequence length="320" mass="36137">MTDDVVRRAAEIDRNLWNEVSVERAIKVLEEIDFKICTELENQLLKTMKTLNMRGLVAAAEFVIRNSQPREISQLLSYVVSIRGGDPIEKPTSMPSGFISRAKFLAECRLISGKSKTVGWEIEEKDDQYSSMSAYNLECDEELGVDFDELISTGAIDSTGYDNVEVSDEDYSNLEKYQNLYGEQNFGSSDTIDFDTGNVEQKFSLKSSEDAARVLDIYKSRKMSALKYVEQIKKCDVIIRHNYMTEKVSILISGSDQIGNQIDFDSACEPITVANLTLKVYSEPSLNRPMLQIMYDKPPADSGIESMLKLIGIHFLKICM</sequence>
<reference evidence="2" key="1">
    <citation type="submission" date="2011-07" db="EMBL/GenBank/DDBJ databases">
        <authorList>
            <consortium name="Caenorhabditis brenneri Sequencing and Analysis Consortium"/>
            <person name="Wilson R.K."/>
        </authorList>
    </citation>
    <scope>NUCLEOTIDE SEQUENCE [LARGE SCALE GENOMIC DNA]</scope>
    <source>
        <strain evidence="2">PB2801</strain>
    </source>
</reference>
<accession>G0NLT9</accession>
<protein>
    <submittedName>
        <fullName evidence="1">Uncharacterized protein</fullName>
    </submittedName>
</protein>
<name>G0NLT9_CAEBE</name>
<dbReference type="InParanoid" id="G0NLT9"/>
<dbReference type="Proteomes" id="UP000008068">
    <property type="component" value="Unassembled WGS sequence"/>
</dbReference>
<dbReference type="EMBL" id="GL379907">
    <property type="protein sequence ID" value="EGT33863.1"/>
    <property type="molecule type" value="Genomic_DNA"/>
</dbReference>
<dbReference type="HOGENOM" id="CLU_869393_0_0_1"/>
<proteinExistence type="predicted"/>
<organism evidence="2">
    <name type="scientific">Caenorhabditis brenneri</name>
    <name type="common">Nematode worm</name>
    <dbReference type="NCBI Taxonomy" id="135651"/>
    <lineage>
        <taxon>Eukaryota</taxon>
        <taxon>Metazoa</taxon>
        <taxon>Ecdysozoa</taxon>
        <taxon>Nematoda</taxon>
        <taxon>Chromadorea</taxon>
        <taxon>Rhabditida</taxon>
        <taxon>Rhabditina</taxon>
        <taxon>Rhabditomorpha</taxon>
        <taxon>Rhabditoidea</taxon>
        <taxon>Rhabditidae</taxon>
        <taxon>Peloderinae</taxon>
        <taxon>Caenorhabditis</taxon>
    </lineage>
</organism>
<gene>
    <name evidence="1" type="ORF">CAEBREN_08255</name>
</gene>
<evidence type="ECO:0000313" key="1">
    <source>
        <dbReference type="EMBL" id="EGT33863.1"/>
    </source>
</evidence>
<dbReference type="AlphaFoldDB" id="G0NLT9"/>
<keyword evidence="2" id="KW-1185">Reference proteome</keyword>